<dbReference type="PRINTS" id="PR01021">
    <property type="entry name" value="OMPADOMAIN"/>
</dbReference>
<sequence>MNTTKRQLSLALSLLCFGAASVYASPNQDQSAFHHYCNGIDLEFEQKVQIAPGRRVLLNHSAFPLIEQSREHHASATFIEQQMIAAGVQGNCAEYLLSHAKSWQGESKEALARVYFSFNSAELTSASRYLLNQLLARLRTNNTLTVEGHTDDVGSEEYNFALGLRRAESVEAYLKQYAQTPVQLQSVSYGEKRPITTNASETGRAQNRRVEIK</sequence>
<keyword evidence="3" id="KW-0998">Cell outer membrane</keyword>
<evidence type="ECO:0000313" key="9">
    <source>
        <dbReference type="EMBL" id="ALF34984.1"/>
    </source>
</evidence>
<dbReference type="Gene3D" id="3.30.1330.60">
    <property type="entry name" value="OmpA-like domain"/>
    <property type="match status" value="1"/>
</dbReference>
<feature type="signal peptide" evidence="6">
    <location>
        <begin position="1"/>
        <end position="24"/>
    </location>
</feature>
<comment type="subcellular location">
    <subcellularLocation>
        <location evidence="1">Cell outer membrane</location>
    </subcellularLocation>
</comment>
<dbReference type="GO" id="GO:0009279">
    <property type="term" value="C:cell outer membrane"/>
    <property type="evidence" value="ECO:0007669"/>
    <property type="project" value="UniProtKB-SubCell"/>
</dbReference>
<dbReference type="SUPFAM" id="SSF103088">
    <property type="entry name" value="OmpA-like"/>
    <property type="match status" value="1"/>
</dbReference>
<feature type="compositionally biased region" description="Polar residues" evidence="5">
    <location>
        <begin position="195"/>
        <end position="205"/>
    </location>
</feature>
<keyword evidence="2 4" id="KW-0472">Membrane</keyword>
<evidence type="ECO:0000256" key="2">
    <source>
        <dbReference type="ARBA" id="ARBA00023136"/>
    </source>
</evidence>
<feature type="domain" description="OmpA-like" evidence="7">
    <location>
        <begin position="104"/>
        <end position="213"/>
    </location>
</feature>
<dbReference type="PROSITE" id="PS51123">
    <property type="entry name" value="OMPA_2"/>
    <property type="match status" value="1"/>
</dbReference>
<evidence type="ECO:0000313" key="8">
    <source>
        <dbReference type="EMBL" id="ALF34865.1"/>
    </source>
</evidence>
<evidence type="ECO:0000256" key="5">
    <source>
        <dbReference type="SAM" id="MobiDB-lite"/>
    </source>
</evidence>
<feature type="region of interest" description="Disordered" evidence="5">
    <location>
        <begin position="193"/>
        <end position="213"/>
    </location>
</feature>
<dbReference type="Proteomes" id="UP000565155">
    <property type="component" value="Unassembled WGS sequence"/>
</dbReference>
<dbReference type="EMBL" id="KT072768">
    <property type="protein sequence ID" value="ALF34865.1"/>
    <property type="molecule type" value="Genomic_DNA"/>
</dbReference>
<dbReference type="CDD" id="cd07185">
    <property type="entry name" value="OmpA_C-like"/>
    <property type="match status" value="1"/>
</dbReference>
<dbReference type="EMBL" id="JABCMA010000052">
    <property type="protein sequence ID" value="NMR76520.1"/>
    <property type="molecule type" value="Genomic_DNA"/>
</dbReference>
<protein>
    <submittedName>
        <fullName evidence="10">OmpA family protein</fullName>
    </submittedName>
    <submittedName>
        <fullName evidence="8">Outer membrane protein</fullName>
    </submittedName>
</protein>
<feature type="chain" id="PRO_5007420594" evidence="6">
    <location>
        <begin position="25"/>
        <end position="213"/>
    </location>
</feature>
<dbReference type="PANTHER" id="PTHR30329">
    <property type="entry name" value="STATOR ELEMENT OF FLAGELLAR MOTOR COMPLEX"/>
    <property type="match status" value="1"/>
</dbReference>
<dbReference type="InterPro" id="IPR036737">
    <property type="entry name" value="OmpA-like_sf"/>
</dbReference>
<name>A0A0N9DYK7_VIBAL</name>
<evidence type="ECO:0000313" key="11">
    <source>
        <dbReference type="Proteomes" id="UP000565155"/>
    </source>
</evidence>
<evidence type="ECO:0000256" key="1">
    <source>
        <dbReference type="ARBA" id="ARBA00004442"/>
    </source>
</evidence>
<evidence type="ECO:0000259" key="7">
    <source>
        <dbReference type="PROSITE" id="PS51123"/>
    </source>
</evidence>
<dbReference type="PANTHER" id="PTHR30329:SF21">
    <property type="entry name" value="LIPOPROTEIN YIAD-RELATED"/>
    <property type="match status" value="1"/>
</dbReference>
<accession>A0A0N9DYK7</accession>
<reference evidence="8" key="1">
    <citation type="journal article" date="2016" name="BMC Microbiol.">
        <title>Comparative genomic analysis of six new-found integrative conjugative elements (ICEs) in Vibrio alginolyticus.</title>
        <authorList>
            <person name="Luo P."/>
            <person name="He X."/>
            <person name="Wang Y."/>
            <person name="Liu Q."/>
            <person name="Hu C."/>
        </authorList>
    </citation>
    <scope>NUCLEOTIDE SEQUENCE</scope>
    <source>
        <strain evidence="8">E0601</strain>
        <strain evidence="9">HN492</strain>
    </source>
</reference>
<evidence type="ECO:0000313" key="10">
    <source>
        <dbReference type="EMBL" id="NMR76520.1"/>
    </source>
</evidence>
<dbReference type="InterPro" id="IPR050330">
    <property type="entry name" value="Bact_OuterMem_StrucFunc"/>
</dbReference>
<evidence type="ECO:0000256" key="4">
    <source>
        <dbReference type="PROSITE-ProRule" id="PRU00473"/>
    </source>
</evidence>
<dbReference type="InterPro" id="IPR006664">
    <property type="entry name" value="OMP_bac"/>
</dbReference>
<dbReference type="Pfam" id="PF00691">
    <property type="entry name" value="OmpA"/>
    <property type="match status" value="1"/>
</dbReference>
<dbReference type="RefSeq" id="WP_064377408.1">
    <property type="nucleotide sequence ID" value="NZ_JABCMA010000052.1"/>
</dbReference>
<gene>
    <name evidence="10" type="ORF">HKB35_23220</name>
    <name evidence="8" type="ORF">ICEValE0601_030</name>
    <name evidence="9" type="ORF">ICEValHN492_030</name>
</gene>
<organism evidence="8">
    <name type="scientific">Vibrio alginolyticus</name>
    <dbReference type="NCBI Taxonomy" id="663"/>
    <lineage>
        <taxon>Bacteria</taxon>
        <taxon>Pseudomonadati</taxon>
        <taxon>Pseudomonadota</taxon>
        <taxon>Gammaproteobacteria</taxon>
        <taxon>Vibrionales</taxon>
        <taxon>Vibrionaceae</taxon>
        <taxon>Vibrio</taxon>
    </lineage>
</organism>
<reference evidence="10 11" key="2">
    <citation type="submission" date="2020-04" db="EMBL/GenBank/DDBJ databases">
        <title>Whole-genome sequencing of Vibrio spp. from China reveals different genetic environments of blaCTX-M-14 among diverse lineages.</title>
        <authorList>
            <person name="Zheng Z."/>
            <person name="Ye L."/>
            <person name="Chen S."/>
        </authorList>
    </citation>
    <scope>NUCLEOTIDE SEQUENCE [LARGE SCALE GENOMIC DNA]</scope>
    <source>
        <strain evidence="10 11">Vb1636</strain>
    </source>
</reference>
<dbReference type="InterPro" id="IPR006665">
    <property type="entry name" value="OmpA-like"/>
</dbReference>
<keyword evidence="6" id="KW-0732">Signal</keyword>
<evidence type="ECO:0000256" key="3">
    <source>
        <dbReference type="ARBA" id="ARBA00023237"/>
    </source>
</evidence>
<dbReference type="AlphaFoldDB" id="A0A0N9DYK7"/>
<evidence type="ECO:0000256" key="6">
    <source>
        <dbReference type="SAM" id="SignalP"/>
    </source>
</evidence>
<proteinExistence type="predicted"/>
<dbReference type="EMBL" id="KT072769">
    <property type="protein sequence ID" value="ALF34984.1"/>
    <property type="molecule type" value="Genomic_DNA"/>
</dbReference>